<reference evidence="2" key="1">
    <citation type="journal article" date="2019" name="Int. J. Syst. Evol. Microbiol.">
        <title>The Global Catalogue of Microorganisms (GCM) 10K type strain sequencing project: providing services to taxonomists for standard genome sequencing and annotation.</title>
        <authorList>
            <consortium name="The Broad Institute Genomics Platform"/>
            <consortium name="The Broad Institute Genome Sequencing Center for Infectious Disease"/>
            <person name="Wu L."/>
            <person name="Ma J."/>
        </authorList>
    </citation>
    <scope>NUCLEOTIDE SEQUENCE [LARGE SCALE GENOMIC DNA]</scope>
    <source>
        <strain evidence="2">JCM 16908</strain>
    </source>
</reference>
<comment type="caution">
    <text evidence="1">The sequence shown here is derived from an EMBL/GenBank/DDBJ whole genome shotgun (WGS) entry which is preliminary data.</text>
</comment>
<evidence type="ECO:0000313" key="2">
    <source>
        <dbReference type="Proteomes" id="UP001500888"/>
    </source>
</evidence>
<gene>
    <name evidence="1" type="ORF">GCM10022226_71250</name>
</gene>
<accession>A0ABP7JAZ2</accession>
<dbReference type="Proteomes" id="UP001500888">
    <property type="component" value="Unassembled WGS sequence"/>
</dbReference>
<keyword evidence="2" id="KW-1185">Reference proteome</keyword>
<evidence type="ECO:0000313" key="1">
    <source>
        <dbReference type="EMBL" id="GAA3838759.1"/>
    </source>
</evidence>
<organism evidence="1 2">
    <name type="scientific">Sphaerisporangium flaviroseum</name>
    <dbReference type="NCBI Taxonomy" id="509199"/>
    <lineage>
        <taxon>Bacteria</taxon>
        <taxon>Bacillati</taxon>
        <taxon>Actinomycetota</taxon>
        <taxon>Actinomycetes</taxon>
        <taxon>Streptosporangiales</taxon>
        <taxon>Streptosporangiaceae</taxon>
        <taxon>Sphaerisporangium</taxon>
    </lineage>
</organism>
<sequence length="105" mass="11608">MLSLVCVYGGHRPLVSRTIIWEPVRPESLSKNLVEAFGQSRITAVEKWEPGALPFEELWSIVLERSFDGTPHALFVGNVMSPSGLSDAPLEMFGQVQAHLVPPPR</sequence>
<protein>
    <submittedName>
        <fullName evidence="1">Uncharacterized protein</fullName>
    </submittedName>
</protein>
<dbReference type="EMBL" id="BAAAZR010000043">
    <property type="protein sequence ID" value="GAA3838759.1"/>
    <property type="molecule type" value="Genomic_DNA"/>
</dbReference>
<proteinExistence type="predicted"/>
<name>A0ABP7JAZ2_9ACTN</name>